<name>A0A327R3E1_9BACT</name>
<proteinExistence type="predicted"/>
<sequence>MSRFAIKNKHRQPFHAKPIGHLQGIRIDGAYKISVYKVLLNRVRQQAITELRLEPG</sequence>
<dbReference type="AlphaFoldDB" id="A0A327R3E1"/>
<accession>A0A327R3E1</accession>
<keyword evidence="2" id="KW-1185">Reference proteome</keyword>
<dbReference type="Proteomes" id="UP000249547">
    <property type="component" value="Unassembled WGS sequence"/>
</dbReference>
<organism evidence="1 2">
    <name type="scientific">Chitinophaga skermanii</name>
    <dbReference type="NCBI Taxonomy" id="331697"/>
    <lineage>
        <taxon>Bacteria</taxon>
        <taxon>Pseudomonadati</taxon>
        <taxon>Bacteroidota</taxon>
        <taxon>Chitinophagia</taxon>
        <taxon>Chitinophagales</taxon>
        <taxon>Chitinophagaceae</taxon>
        <taxon>Chitinophaga</taxon>
    </lineage>
</organism>
<reference evidence="1 2" key="1">
    <citation type="submission" date="2018-06" db="EMBL/GenBank/DDBJ databases">
        <title>Genomic Encyclopedia of Archaeal and Bacterial Type Strains, Phase II (KMG-II): from individual species to whole genera.</title>
        <authorList>
            <person name="Goeker M."/>
        </authorList>
    </citation>
    <scope>NUCLEOTIDE SEQUENCE [LARGE SCALE GENOMIC DNA]</scope>
    <source>
        <strain evidence="1 2">DSM 23857</strain>
    </source>
</reference>
<protein>
    <submittedName>
        <fullName evidence="1">Uncharacterized protein</fullName>
    </submittedName>
</protein>
<evidence type="ECO:0000313" key="1">
    <source>
        <dbReference type="EMBL" id="RAJ10578.1"/>
    </source>
</evidence>
<gene>
    <name evidence="1" type="ORF">LX64_00183</name>
</gene>
<dbReference type="EMBL" id="QLLL01000001">
    <property type="protein sequence ID" value="RAJ10578.1"/>
    <property type="molecule type" value="Genomic_DNA"/>
</dbReference>
<evidence type="ECO:0000313" key="2">
    <source>
        <dbReference type="Proteomes" id="UP000249547"/>
    </source>
</evidence>
<comment type="caution">
    <text evidence="1">The sequence shown here is derived from an EMBL/GenBank/DDBJ whole genome shotgun (WGS) entry which is preliminary data.</text>
</comment>